<dbReference type="CDD" id="cd02860">
    <property type="entry name" value="E_set_Pullulanase"/>
    <property type="match status" value="1"/>
</dbReference>
<dbReference type="InterPro" id="IPR014756">
    <property type="entry name" value="Ig_E-set"/>
</dbReference>
<evidence type="ECO:0000259" key="2">
    <source>
        <dbReference type="SMART" id="SM00642"/>
    </source>
</evidence>
<feature type="domain" description="Glycosyl hydrolase family 13 catalytic" evidence="2">
    <location>
        <begin position="370"/>
        <end position="729"/>
    </location>
</feature>
<dbReference type="SMART" id="SM00642">
    <property type="entry name" value="Aamy"/>
    <property type="match status" value="1"/>
</dbReference>
<organism evidence="3 4">
    <name type="scientific">Dictyobacter halimunensis</name>
    <dbReference type="NCBI Taxonomy" id="3026934"/>
    <lineage>
        <taxon>Bacteria</taxon>
        <taxon>Bacillati</taxon>
        <taxon>Chloroflexota</taxon>
        <taxon>Ktedonobacteria</taxon>
        <taxon>Ktedonobacterales</taxon>
        <taxon>Dictyobacteraceae</taxon>
        <taxon>Dictyobacter</taxon>
    </lineage>
</organism>
<dbReference type="InterPro" id="IPR011840">
    <property type="entry name" value="PulA_typeI"/>
</dbReference>
<dbReference type="SUPFAM" id="SSF81296">
    <property type="entry name" value="E set domains"/>
    <property type="match status" value="1"/>
</dbReference>
<dbReference type="InterPro" id="IPR054409">
    <property type="entry name" value="X25_BaPul-like"/>
</dbReference>
<dbReference type="InterPro" id="IPR017853">
    <property type="entry name" value="GH"/>
</dbReference>
<protein>
    <recommendedName>
        <fullName evidence="2">Glycosyl hydrolase family 13 catalytic domain-containing protein</fullName>
    </recommendedName>
</protein>
<dbReference type="Pfam" id="PF22058">
    <property type="entry name" value="X25_BaPul_like"/>
    <property type="match status" value="1"/>
</dbReference>
<comment type="caution">
    <text evidence="3">The sequence shown here is derived from an EMBL/GenBank/DDBJ whole genome shotgun (WGS) entry which is preliminary data.</text>
</comment>
<dbReference type="Gene3D" id="2.60.40.10">
    <property type="entry name" value="Immunoglobulins"/>
    <property type="match status" value="2"/>
</dbReference>
<reference evidence="3 4" key="1">
    <citation type="submission" date="2023-02" db="EMBL/GenBank/DDBJ databases">
        <title>Dictyobacter halimunensis sp. nov., a new member of the class Ktedonobacteria from forest soil in a geothermal area.</title>
        <authorList>
            <person name="Rachmania M.K."/>
            <person name="Ningsih F."/>
            <person name="Sakai Y."/>
            <person name="Yabe S."/>
            <person name="Yokota A."/>
            <person name="Sjamsuridzal W."/>
        </authorList>
    </citation>
    <scope>NUCLEOTIDE SEQUENCE [LARGE SCALE GENOMIC DNA]</scope>
    <source>
        <strain evidence="3 4">S3.2.2.5</strain>
    </source>
</reference>
<dbReference type="RefSeq" id="WP_338248155.1">
    <property type="nucleotide sequence ID" value="NZ_BSRI01000001.1"/>
</dbReference>
<dbReference type="InterPro" id="IPR013783">
    <property type="entry name" value="Ig-like_fold"/>
</dbReference>
<gene>
    <name evidence="3" type="ORF">KDH_13420</name>
</gene>
<dbReference type="CDD" id="cd11341">
    <property type="entry name" value="AmyAc_Pullulanase_LD-like"/>
    <property type="match status" value="1"/>
</dbReference>
<sequence>MKTSDDPLASITSAFLDINTDGETIVLASLSTGVTLPYATQDIAVTDVTAGQRVGVAVMKNAHTYHAIVVGDLQHILGAPNDWNTDDDHTRLHEVHPNLYQYTASLPAGTYHYKVAFNNGWSDVIPPENITLTIATDHTPVTFSYVPDSPVTRQAEVYDSINNPNAILPKAADTTTALIAITLEAAPDVSHTLELQLSGYAAAPIVPRTILNADQFVYQGDDLGSTLTPQSTAFRLWAPTAEDVQLLLFESETGGITRQLALQRAEKGTWYVNVEQALENWYYLYLVTVQGQTQTAVDPYARALAVNATRAMIVDLAKTNPAGWEADRPVALANPVDAVIYELHVRDFSINPNSGMEHKGKFLAFTERNTSSPDQMSTGVESLRELGITHVQVLPAFEFASVDERRPDEYNWGYDPRNYNVPEGAYATTPHGATRINEFKQMIQSLHQAGIGVVMDVVYNHTFLTGNSDFDKIVPGYYYRTNTSGQYTNGSGCGNEIASERPMVQKFIRDSLRYWVREYHMDGFRFDLMALLGVDTMSKIEQDLHALNPGLLIYGEPWIGGASALPVQQLFTKGQQRGKRMAVFNDHIRNALIGNVFAHDMKGFATGDREQVDEIRSAVSGSIHDFTDTPAEAVNYASSHDNLTLWDKITASSEQASEAERILMDKLVLAILMTSQGIPFFQGGDEFLRSKGGNDNSYNAGDAVNQFDWSHKAKYKDVFEYYASLIRLRRNHPAFRMTTEEEINAHLTFQDGPANTVAFQLGPHANQDSWRQILVIYNPNSASTSFTLPEGNWALVTSRDQVSEQGPEQVSGTLEVPAITCLILYQNA</sequence>
<dbReference type="NCBIfam" id="TIGR02104">
    <property type="entry name" value="pulA_typeI"/>
    <property type="match status" value="1"/>
</dbReference>
<dbReference type="Gene3D" id="2.60.40.1130">
    <property type="entry name" value="Rab geranylgeranyltransferase alpha-subunit, insert domain"/>
    <property type="match status" value="1"/>
</dbReference>
<comment type="similarity">
    <text evidence="1">Belongs to the glycosyl hydrolase 13 family.</text>
</comment>
<evidence type="ECO:0000256" key="1">
    <source>
        <dbReference type="ARBA" id="ARBA00008061"/>
    </source>
</evidence>
<name>A0ABQ6FPQ9_9CHLR</name>
<dbReference type="EMBL" id="BSRI01000001">
    <property type="protein sequence ID" value="GLV54495.1"/>
    <property type="molecule type" value="Genomic_DNA"/>
</dbReference>
<dbReference type="InterPro" id="IPR006047">
    <property type="entry name" value="GH13_cat_dom"/>
</dbReference>
<dbReference type="InterPro" id="IPR013780">
    <property type="entry name" value="Glyco_hydro_b"/>
</dbReference>
<evidence type="ECO:0000313" key="3">
    <source>
        <dbReference type="EMBL" id="GLV54495.1"/>
    </source>
</evidence>
<dbReference type="Proteomes" id="UP001344906">
    <property type="component" value="Unassembled WGS sequence"/>
</dbReference>
<proteinExistence type="inferred from homology"/>
<dbReference type="Gene3D" id="2.60.40.1180">
    <property type="entry name" value="Golgi alpha-mannosidase II"/>
    <property type="match status" value="1"/>
</dbReference>
<dbReference type="Pfam" id="PF02922">
    <property type="entry name" value="CBM_48"/>
    <property type="match status" value="1"/>
</dbReference>
<dbReference type="Pfam" id="PF00128">
    <property type="entry name" value="Alpha-amylase"/>
    <property type="match status" value="1"/>
</dbReference>
<accession>A0ABQ6FPQ9</accession>
<dbReference type="Gene3D" id="3.20.20.80">
    <property type="entry name" value="Glycosidases"/>
    <property type="match status" value="1"/>
</dbReference>
<evidence type="ECO:0000313" key="4">
    <source>
        <dbReference type="Proteomes" id="UP001344906"/>
    </source>
</evidence>
<dbReference type="PANTHER" id="PTHR43002">
    <property type="entry name" value="GLYCOGEN DEBRANCHING ENZYME"/>
    <property type="match status" value="1"/>
</dbReference>
<dbReference type="InterPro" id="IPR004193">
    <property type="entry name" value="Glyco_hydro_13_N"/>
</dbReference>
<dbReference type="SUPFAM" id="SSF51445">
    <property type="entry name" value="(Trans)glycosidases"/>
    <property type="match status" value="1"/>
</dbReference>
<dbReference type="Pfam" id="PF21653">
    <property type="entry name" value="pulA_all-beta"/>
    <property type="match status" value="1"/>
</dbReference>
<dbReference type="InterPro" id="IPR049117">
    <property type="entry name" value="pulA_all-beta"/>
</dbReference>
<keyword evidence="4" id="KW-1185">Reference proteome</keyword>